<feature type="compositionally biased region" description="Basic residues" evidence="1">
    <location>
        <begin position="379"/>
        <end position="395"/>
    </location>
</feature>
<reference evidence="4 5" key="2">
    <citation type="submission" date="2019-01" db="EMBL/GenBank/DDBJ databases">
        <title>The decoding of complex shrimp genome reveals the adaptation for benthos swimmer, frequently molting mechanism and breeding impact on genome.</title>
        <authorList>
            <person name="Sun Y."/>
            <person name="Gao Y."/>
            <person name="Yu Y."/>
        </authorList>
    </citation>
    <scope>NUCLEOTIDE SEQUENCE [LARGE SCALE GENOMIC DNA]</scope>
    <source>
        <tissue evidence="4">Muscle</tissue>
    </source>
</reference>
<comment type="caution">
    <text evidence="4">The sequence shown here is derived from an EMBL/GenBank/DDBJ whole genome shotgun (WGS) entry which is preliminary data.</text>
</comment>
<protein>
    <recommendedName>
        <fullName evidence="3">Rhodanese domain-containing protein</fullName>
    </recommendedName>
</protein>
<evidence type="ECO:0000313" key="4">
    <source>
        <dbReference type="EMBL" id="ROT80627.1"/>
    </source>
</evidence>
<dbReference type="InterPro" id="IPR032008">
    <property type="entry name" value="APD1-4_N"/>
</dbReference>
<keyword evidence="2" id="KW-1133">Transmembrane helix</keyword>
<feature type="compositionally biased region" description="Basic and acidic residues" evidence="1">
    <location>
        <begin position="353"/>
        <end position="378"/>
    </location>
</feature>
<dbReference type="Proteomes" id="UP000283509">
    <property type="component" value="Unassembled WGS sequence"/>
</dbReference>
<name>A0A3R7QWC2_PENVA</name>
<feature type="transmembrane region" description="Helical" evidence="2">
    <location>
        <begin position="609"/>
        <end position="628"/>
    </location>
</feature>
<dbReference type="PANTHER" id="PTHR39077">
    <property type="entry name" value="DUF4793 DOMAIN-CONTAINING PROTEIN"/>
    <property type="match status" value="1"/>
</dbReference>
<sequence>MEGSSVVYLPTTEKEPPRNPSFAFLSENNFSLLRPNKTGLLRGPRRVLRLCVFVLVLPAALITIPLYVRLVLYPPAHYPMMPTDQRLLSGHVSSFWCQAQYTHMNGSFDAYHAAGDPLVSDTRRSHIMLQNLKLKDDIKEYWGFYFLKGTTVTLSTCAKWDGGQLMVLRGVENLRRCAWIGEKDSAEDMAEDDDPLSQEKAILLEQHDPHNGVDRNPDSLGIPGATPVKKQQHGDGQEIEVEGNQHAKVTEDNAAEIESDAGNVKSNANVELNAGDTHGNNDESEATSAPKHASEERKRGLTELLRQAIRISKGKKEILKILHKEGKHPNKSYRNSESDKNMGSVGLTDIEVNFDKGVKPGDALREAKSAKLKDETLNGKRKRGGDKKRRRKKGNRRDENLTEEDLPQESKHERLRRSLQQEDLDGAFEDEVDDMLAVLKEPQQRNVTAETSVGAQIFYSEGLKFERGMFNQSTANDNSREEHRSSYSSSEEALASCEGVILTLPLVPYKSCDYRNVALNKIVYDIPVTGTYYFVFSSDNEIYINDLYFNLTMERVVYDVGEREKVCGNATDCSLPLNFWSDDQMVVDVPQAQGWDHAYLLDTKCEPRVYVYLILILFVPLLIMCCAFH</sequence>
<feature type="compositionally biased region" description="Basic and acidic residues" evidence="1">
    <location>
        <begin position="322"/>
        <end position="340"/>
    </location>
</feature>
<feature type="region of interest" description="Disordered" evidence="1">
    <location>
        <begin position="271"/>
        <end position="298"/>
    </location>
</feature>
<feature type="region of interest" description="Disordered" evidence="1">
    <location>
        <begin position="322"/>
        <end position="424"/>
    </location>
</feature>
<dbReference type="AlphaFoldDB" id="A0A3R7QWC2"/>
<dbReference type="Pfam" id="PF16040">
    <property type="entry name" value="APD1-4_N"/>
    <property type="match status" value="1"/>
</dbReference>
<dbReference type="PANTHER" id="PTHR39077:SF1">
    <property type="entry name" value="E3 UBIQUITIN-PROTEIN LIGASE APD1-4 MIDDLE DOMAIN-CONTAINING PROTEIN"/>
    <property type="match status" value="1"/>
</dbReference>
<evidence type="ECO:0000256" key="2">
    <source>
        <dbReference type="SAM" id="Phobius"/>
    </source>
</evidence>
<proteinExistence type="predicted"/>
<accession>A0A3R7QWC2</accession>
<dbReference type="EMBL" id="QCYY01001098">
    <property type="protein sequence ID" value="ROT80627.1"/>
    <property type="molecule type" value="Genomic_DNA"/>
</dbReference>
<dbReference type="PROSITE" id="PS50206">
    <property type="entry name" value="RHODANESE_3"/>
    <property type="match status" value="1"/>
</dbReference>
<feature type="region of interest" description="Disordered" evidence="1">
    <location>
        <begin position="208"/>
        <end position="247"/>
    </location>
</feature>
<evidence type="ECO:0000313" key="5">
    <source>
        <dbReference type="Proteomes" id="UP000283509"/>
    </source>
</evidence>
<dbReference type="OrthoDB" id="6375539at2759"/>
<dbReference type="InterPro" id="IPR001763">
    <property type="entry name" value="Rhodanese-like_dom"/>
</dbReference>
<organism evidence="4 5">
    <name type="scientific">Penaeus vannamei</name>
    <name type="common">Whiteleg shrimp</name>
    <name type="synonym">Litopenaeus vannamei</name>
    <dbReference type="NCBI Taxonomy" id="6689"/>
    <lineage>
        <taxon>Eukaryota</taxon>
        <taxon>Metazoa</taxon>
        <taxon>Ecdysozoa</taxon>
        <taxon>Arthropoda</taxon>
        <taxon>Crustacea</taxon>
        <taxon>Multicrustacea</taxon>
        <taxon>Malacostraca</taxon>
        <taxon>Eumalacostraca</taxon>
        <taxon>Eucarida</taxon>
        <taxon>Decapoda</taxon>
        <taxon>Dendrobranchiata</taxon>
        <taxon>Penaeoidea</taxon>
        <taxon>Penaeidae</taxon>
        <taxon>Penaeus</taxon>
    </lineage>
</organism>
<keyword evidence="2" id="KW-0812">Transmembrane</keyword>
<reference evidence="4 5" key="1">
    <citation type="submission" date="2018-04" db="EMBL/GenBank/DDBJ databases">
        <authorList>
            <person name="Zhang X."/>
            <person name="Yuan J."/>
            <person name="Li F."/>
            <person name="Xiang J."/>
        </authorList>
    </citation>
    <scope>NUCLEOTIDE SEQUENCE [LARGE SCALE GENOMIC DNA]</scope>
    <source>
        <tissue evidence="4">Muscle</tissue>
    </source>
</reference>
<evidence type="ECO:0000256" key="1">
    <source>
        <dbReference type="SAM" id="MobiDB-lite"/>
    </source>
</evidence>
<keyword evidence="2" id="KW-0472">Membrane</keyword>
<dbReference type="Pfam" id="PF16041">
    <property type="entry name" value="APD1-4_M"/>
    <property type="match status" value="1"/>
</dbReference>
<dbReference type="InterPro" id="IPR032010">
    <property type="entry name" value="APD1-4_M"/>
</dbReference>
<feature type="domain" description="Rhodanese" evidence="3">
    <location>
        <begin position="103"/>
        <end position="120"/>
    </location>
</feature>
<feature type="compositionally biased region" description="Basic and acidic residues" evidence="1">
    <location>
        <begin position="208"/>
        <end position="217"/>
    </location>
</feature>
<gene>
    <name evidence="4" type="ORF">C7M84_000642</name>
</gene>
<keyword evidence="5" id="KW-1185">Reference proteome</keyword>
<evidence type="ECO:0000259" key="3">
    <source>
        <dbReference type="PROSITE" id="PS50206"/>
    </source>
</evidence>
<dbReference type="STRING" id="6689.A0A3R7QWC2"/>
<feature type="transmembrane region" description="Helical" evidence="2">
    <location>
        <begin position="47"/>
        <end position="68"/>
    </location>
</feature>